<proteinExistence type="predicted"/>
<accession>A0AAV3X638</accession>
<gene>
    <name evidence="1" type="ORF">MiSe_05500</name>
</gene>
<sequence>MVCPNDPELVSKAESYFIDFYQPLLNQAPVPANKIIPAEVVLQPTLAKLSKYVVIFGVDTDQDSGIPTVYIKYDWLYRSPIRTIRSIFKADNKKPTGLRWSEYCRRQYSFWKATCNGVAIDIAPWDGVLYLRNKAVIQKLAGVEMLALREPEFTNIKNSSLKEQLPGLAILEHDPIPLLWLQ</sequence>
<dbReference type="EMBL" id="BLAY01000005">
    <property type="protein sequence ID" value="GET35804.1"/>
    <property type="molecule type" value="Genomic_DNA"/>
</dbReference>
<dbReference type="Proteomes" id="UP001050975">
    <property type="component" value="Unassembled WGS sequence"/>
</dbReference>
<name>A0AAV3X638_9CYAN</name>
<evidence type="ECO:0000313" key="1">
    <source>
        <dbReference type="EMBL" id="GET35804.1"/>
    </source>
</evidence>
<keyword evidence="2" id="KW-1185">Reference proteome</keyword>
<organism evidence="1 2">
    <name type="scientific">Microseira wollei NIES-4236</name>
    <dbReference type="NCBI Taxonomy" id="2530354"/>
    <lineage>
        <taxon>Bacteria</taxon>
        <taxon>Bacillati</taxon>
        <taxon>Cyanobacteriota</taxon>
        <taxon>Cyanophyceae</taxon>
        <taxon>Oscillatoriophycideae</taxon>
        <taxon>Aerosakkonematales</taxon>
        <taxon>Aerosakkonemataceae</taxon>
        <taxon>Microseira</taxon>
    </lineage>
</organism>
<comment type="caution">
    <text evidence="1">The sequence shown here is derived from an EMBL/GenBank/DDBJ whole genome shotgun (WGS) entry which is preliminary data.</text>
</comment>
<dbReference type="AlphaFoldDB" id="A0AAV3X638"/>
<reference evidence="1" key="1">
    <citation type="submission" date="2019-10" db="EMBL/GenBank/DDBJ databases">
        <title>Draft genome sequece of Microseira wollei NIES-4236.</title>
        <authorList>
            <person name="Yamaguchi H."/>
            <person name="Suzuki S."/>
            <person name="Kawachi M."/>
        </authorList>
    </citation>
    <scope>NUCLEOTIDE SEQUENCE</scope>
    <source>
        <strain evidence="1">NIES-4236</strain>
    </source>
</reference>
<evidence type="ECO:0000313" key="2">
    <source>
        <dbReference type="Proteomes" id="UP001050975"/>
    </source>
</evidence>
<protein>
    <submittedName>
        <fullName evidence="1">Uncharacterized protein</fullName>
    </submittedName>
</protein>